<dbReference type="InterPro" id="IPR028098">
    <property type="entry name" value="Glyco_trans_4-like_N"/>
</dbReference>
<organism evidence="5 6">
    <name type="scientific">Jatrophihabitans lederbergiae</name>
    <dbReference type="NCBI Taxonomy" id="3075547"/>
    <lineage>
        <taxon>Bacteria</taxon>
        <taxon>Bacillati</taxon>
        <taxon>Actinomycetota</taxon>
        <taxon>Actinomycetes</taxon>
        <taxon>Jatrophihabitantales</taxon>
        <taxon>Jatrophihabitantaceae</taxon>
        <taxon>Jatrophihabitans</taxon>
    </lineage>
</organism>
<comment type="caution">
    <text evidence="5">The sequence shown here is derived from an EMBL/GenBank/DDBJ whole genome shotgun (WGS) entry which is preliminary data.</text>
</comment>
<dbReference type="PANTHER" id="PTHR45947">
    <property type="entry name" value="SULFOQUINOVOSYL TRANSFERASE SQD2"/>
    <property type="match status" value="1"/>
</dbReference>
<dbReference type="EC" id="2.4.1.21" evidence="5"/>
<feature type="domain" description="Glycosyl transferase family 1" evidence="3">
    <location>
        <begin position="195"/>
        <end position="365"/>
    </location>
</feature>
<dbReference type="Gene3D" id="3.40.50.2000">
    <property type="entry name" value="Glycogen Phosphorylase B"/>
    <property type="match status" value="2"/>
</dbReference>
<proteinExistence type="predicted"/>
<accession>A0ABU2J9W4</accession>
<dbReference type="Proteomes" id="UP001183176">
    <property type="component" value="Unassembled WGS sequence"/>
</dbReference>
<dbReference type="SUPFAM" id="SSF53756">
    <property type="entry name" value="UDP-Glycosyltransferase/glycogen phosphorylase"/>
    <property type="match status" value="1"/>
</dbReference>
<evidence type="ECO:0000313" key="6">
    <source>
        <dbReference type="Proteomes" id="UP001183176"/>
    </source>
</evidence>
<dbReference type="PANTHER" id="PTHR45947:SF3">
    <property type="entry name" value="SULFOQUINOVOSYL TRANSFERASE SQD2"/>
    <property type="match status" value="1"/>
</dbReference>
<evidence type="ECO:0000313" key="5">
    <source>
        <dbReference type="EMBL" id="MDT0261775.1"/>
    </source>
</evidence>
<name>A0ABU2J9W4_9ACTN</name>
<dbReference type="InterPro" id="IPR011875">
    <property type="entry name" value="M1P_synthase"/>
</dbReference>
<keyword evidence="1 5" id="KW-0328">Glycosyltransferase</keyword>
<dbReference type="CDD" id="cd03801">
    <property type="entry name" value="GT4_PimA-like"/>
    <property type="match status" value="1"/>
</dbReference>
<dbReference type="InterPro" id="IPR001296">
    <property type="entry name" value="Glyco_trans_1"/>
</dbReference>
<evidence type="ECO:0000259" key="3">
    <source>
        <dbReference type="Pfam" id="PF00534"/>
    </source>
</evidence>
<dbReference type="Pfam" id="PF00534">
    <property type="entry name" value="Glycos_transf_1"/>
    <property type="match status" value="1"/>
</dbReference>
<gene>
    <name evidence="5" type="primary">glgA</name>
    <name evidence="5" type="ORF">RM423_10245</name>
</gene>
<sequence>MRAALVSREYPPEVYGGAGVHIEFLARELRKLIDIEVHCFGADRSEPGVHAYRTPAGLSGANAALGTFGVDLEIAAGIGSAGGPVDVVHSHTWYANLAGHLASMLYDVPHVVTAHSLEPLRPWKAEQLGGGYRLSSWAERTAYEGAAAVVAVSKGMRQDILTAYPSIDPAKVQIIPNGIDTELYAPVTGRDVLERYGLREDQPIVLFVGRITRQKGVAHLVAAAARFAPGAQLALCAGAPDTPELAAEIAAGVAELQSSREGVVWIQEMLPREELLQLLTASDVFLCPSIYEPQGIVNLEAMACETAVVASRVGGIPDVVVEGETGLLVDYTAEDEAAFHTGLVEAVNGLLADPARTRAMGLAGRDRAVTHYGWDAIAARTVELYRSVI</sequence>
<dbReference type="EMBL" id="JAVREH010000010">
    <property type="protein sequence ID" value="MDT0261775.1"/>
    <property type="molecule type" value="Genomic_DNA"/>
</dbReference>
<reference evidence="6" key="1">
    <citation type="submission" date="2023-07" db="EMBL/GenBank/DDBJ databases">
        <title>30 novel species of actinomycetes from the DSMZ collection.</title>
        <authorList>
            <person name="Nouioui I."/>
        </authorList>
    </citation>
    <scope>NUCLEOTIDE SEQUENCE [LARGE SCALE GENOMIC DNA]</scope>
    <source>
        <strain evidence="6">DSM 44399</strain>
    </source>
</reference>
<protein>
    <submittedName>
        <fullName evidence="5">Glycogen synthase</fullName>
        <ecNumber evidence="5">2.4.1.21</ecNumber>
    </submittedName>
</protein>
<dbReference type="NCBIfam" id="TIGR02149">
    <property type="entry name" value="glgA_Coryne"/>
    <property type="match status" value="1"/>
</dbReference>
<evidence type="ECO:0000259" key="4">
    <source>
        <dbReference type="Pfam" id="PF13439"/>
    </source>
</evidence>
<dbReference type="RefSeq" id="WP_311422929.1">
    <property type="nucleotide sequence ID" value="NZ_JAVREH010000010.1"/>
</dbReference>
<evidence type="ECO:0000256" key="2">
    <source>
        <dbReference type="ARBA" id="ARBA00022679"/>
    </source>
</evidence>
<dbReference type="GO" id="GO:0009011">
    <property type="term" value="F:alpha-1,4-glucan glucosyltransferase (ADP-glucose donor) activity"/>
    <property type="evidence" value="ECO:0007669"/>
    <property type="project" value="UniProtKB-EC"/>
</dbReference>
<feature type="domain" description="Glycosyltransferase subfamily 4-like N-terminal" evidence="4">
    <location>
        <begin position="15"/>
        <end position="182"/>
    </location>
</feature>
<keyword evidence="6" id="KW-1185">Reference proteome</keyword>
<dbReference type="Pfam" id="PF13439">
    <property type="entry name" value="Glyco_transf_4"/>
    <property type="match status" value="1"/>
</dbReference>
<keyword evidence="2 5" id="KW-0808">Transferase</keyword>
<dbReference type="InterPro" id="IPR050194">
    <property type="entry name" value="Glycosyltransferase_grp1"/>
</dbReference>
<evidence type="ECO:0000256" key="1">
    <source>
        <dbReference type="ARBA" id="ARBA00022676"/>
    </source>
</evidence>